<keyword evidence="2" id="KW-0378">Hydrolase</keyword>
<accession>A0A2U2B7B0</accession>
<evidence type="ECO:0000256" key="3">
    <source>
        <dbReference type="SAM" id="SignalP"/>
    </source>
</evidence>
<dbReference type="OrthoDB" id="9765065at2"/>
<keyword evidence="6" id="KW-1185">Reference proteome</keyword>
<dbReference type="PROSITE" id="PS51257">
    <property type="entry name" value="PROKAR_LIPOPROTEIN"/>
    <property type="match status" value="1"/>
</dbReference>
<evidence type="ECO:0000256" key="1">
    <source>
        <dbReference type="ARBA" id="ARBA00008779"/>
    </source>
</evidence>
<proteinExistence type="inferred from homology"/>
<dbReference type="Gene3D" id="3.30.1120.10">
    <property type="match status" value="1"/>
</dbReference>
<sequence length="483" mass="54622">MVNKKKSMFGSGKALLLVSAVLLSGILGCQSSKSNKNPGESPKPNVVVLLVDDAGYADFGFAGSEDMETPNIDKLARDGVVFTDAHVSATVCGPSRAGLITGRYQQRFGFECNPSNSFAGLDLQEETIGDAMKKAGYVTAAFGKWHLGHDPEYRPNARGFDYFWGFLSGGRHYFPNDQQDQPGHSHSIRENDDFTEFEGYLTDRLGEKAVEFIDRNKEKPFFIYWAPNAVHTPMEATEEDISRYEGHPRQELAAMTWALDRAVGNIKDKLEKENLLDNTLIFFLSDNGGAHNNQSSNAPLKGFKGNKYEGGMRVPFFMHWPAIIDGGKTFDGLTSAFDIFATSLDAAGVPEEALTNLDGVSLLPYLEEKKDEDPHEKLFWRKDQAAAARVGDYKLIRVERLGYRLYNLRENLGETDNLTDQNEQTFKALKKQLSKWEKDKMEPLWTESQTWDTITWMIHQDLFLNREVRVKNPRQLQEYRNQK</sequence>
<reference evidence="5 6" key="1">
    <citation type="submission" date="2018-05" db="EMBL/GenBank/DDBJ databases">
        <title>Marinilabilia rubrum sp. nov., isolated from saltern sediment.</title>
        <authorList>
            <person name="Zhang R."/>
        </authorList>
    </citation>
    <scope>NUCLEOTIDE SEQUENCE [LARGE SCALE GENOMIC DNA]</scope>
    <source>
        <strain evidence="5 6">WTE16</strain>
    </source>
</reference>
<keyword evidence="3" id="KW-0732">Signal</keyword>
<dbReference type="InterPro" id="IPR017850">
    <property type="entry name" value="Alkaline_phosphatase_core_sf"/>
</dbReference>
<evidence type="ECO:0000313" key="6">
    <source>
        <dbReference type="Proteomes" id="UP000244956"/>
    </source>
</evidence>
<dbReference type="AlphaFoldDB" id="A0A2U2B7B0"/>
<dbReference type="PANTHER" id="PTHR42693">
    <property type="entry name" value="ARYLSULFATASE FAMILY MEMBER"/>
    <property type="match status" value="1"/>
</dbReference>
<name>A0A2U2B7B0_9BACT</name>
<dbReference type="RefSeq" id="WP_109264922.1">
    <property type="nucleotide sequence ID" value="NZ_QEWP01000010.1"/>
</dbReference>
<dbReference type="PANTHER" id="PTHR42693:SF53">
    <property type="entry name" value="ENDO-4-O-SULFATASE"/>
    <property type="match status" value="1"/>
</dbReference>
<dbReference type="GO" id="GO:0004065">
    <property type="term" value="F:arylsulfatase activity"/>
    <property type="evidence" value="ECO:0007669"/>
    <property type="project" value="TreeGrafter"/>
</dbReference>
<feature type="chain" id="PRO_5015427420" description="Sulfatase N-terminal domain-containing protein" evidence="3">
    <location>
        <begin position="30"/>
        <end position="483"/>
    </location>
</feature>
<protein>
    <recommendedName>
        <fullName evidence="4">Sulfatase N-terminal domain-containing protein</fullName>
    </recommendedName>
</protein>
<dbReference type="Gene3D" id="3.40.720.10">
    <property type="entry name" value="Alkaline Phosphatase, subunit A"/>
    <property type="match status" value="1"/>
</dbReference>
<evidence type="ECO:0000259" key="4">
    <source>
        <dbReference type="Pfam" id="PF00884"/>
    </source>
</evidence>
<dbReference type="InterPro" id="IPR050738">
    <property type="entry name" value="Sulfatase"/>
</dbReference>
<feature type="domain" description="Sulfatase N-terminal" evidence="4">
    <location>
        <begin position="44"/>
        <end position="349"/>
    </location>
</feature>
<feature type="signal peptide" evidence="3">
    <location>
        <begin position="1"/>
        <end position="29"/>
    </location>
</feature>
<evidence type="ECO:0000313" key="5">
    <source>
        <dbReference type="EMBL" id="PWD98923.1"/>
    </source>
</evidence>
<organism evidence="5 6">
    <name type="scientific">Marinilabilia rubra</name>
    <dbReference type="NCBI Taxonomy" id="2162893"/>
    <lineage>
        <taxon>Bacteria</taxon>
        <taxon>Pseudomonadati</taxon>
        <taxon>Bacteroidota</taxon>
        <taxon>Bacteroidia</taxon>
        <taxon>Marinilabiliales</taxon>
        <taxon>Marinilabiliaceae</taxon>
        <taxon>Marinilabilia</taxon>
    </lineage>
</organism>
<dbReference type="InterPro" id="IPR000917">
    <property type="entry name" value="Sulfatase_N"/>
</dbReference>
<dbReference type="SUPFAM" id="SSF53649">
    <property type="entry name" value="Alkaline phosphatase-like"/>
    <property type="match status" value="1"/>
</dbReference>
<dbReference type="Proteomes" id="UP000244956">
    <property type="component" value="Unassembled WGS sequence"/>
</dbReference>
<dbReference type="Pfam" id="PF00884">
    <property type="entry name" value="Sulfatase"/>
    <property type="match status" value="1"/>
</dbReference>
<dbReference type="EMBL" id="QEWP01000010">
    <property type="protein sequence ID" value="PWD98923.1"/>
    <property type="molecule type" value="Genomic_DNA"/>
</dbReference>
<comment type="similarity">
    <text evidence="1">Belongs to the sulfatase family.</text>
</comment>
<comment type="caution">
    <text evidence="5">The sequence shown here is derived from an EMBL/GenBank/DDBJ whole genome shotgun (WGS) entry which is preliminary data.</text>
</comment>
<gene>
    <name evidence="5" type="ORF">DDZ16_13070</name>
</gene>
<evidence type="ECO:0000256" key="2">
    <source>
        <dbReference type="ARBA" id="ARBA00022801"/>
    </source>
</evidence>